<feature type="region of interest" description="Disordered" evidence="1">
    <location>
        <begin position="39"/>
        <end position="83"/>
    </location>
</feature>
<comment type="caution">
    <text evidence="2">The sequence shown here is derived from an EMBL/GenBank/DDBJ whole genome shotgun (WGS) entry which is preliminary data.</text>
</comment>
<protein>
    <submittedName>
        <fullName evidence="2">Uncharacterized protein</fullName>
    </submittedName>
</protein>
<name>A0ABP8CIU2_9ACTN</name>
<feature type="compositionally biased region" description="Basic and acidic residues" evidence="1">
    <location>
        <begin position="49"/>
        <end position="69"/>
    </location>
</feature>
<accession>A0ABP8CIU2</accession>
<evidence type="ECO:0000313" key="3">
    <source>
        <dbReference type="Proteomes" id="UP001501710"/>
    </source>
</evidence>
<evidence type="ECO:0000313" key="2">
    <source>
        <dbReference type="EMBL" id="GAA4239633.1"/>
    </source>
</evidence>
<evidence type="ECO:0000256" key="1">
    <source>
        <dbReference type="SAM" id="MobiDB-lite"/>
    </source>
</evidence>
<proteinExistence type="predicted"/>
<dbReference type="Proteomes" id="UP001501710">
    <property type="component" value="Unassembled WGS sequence"/>
</dbReference>
<dbReference type="SUPFAM" id="SSF57938">
    <property type="entry name" value="DnaJ/Hsp40 cysteine-rich domain"/>
    <property type="match status" value="1"/>
</dbReference>
<dbReference type="InterPro" id="IPR036410">
    <property type="entry name" value="HSP_DnaJ_Cys-rich_dom_sf"/>
</dbReference>
<gene>
    <name evidence="2" type="ORF">GCM10022254_60480</name>
</gene>
<organism evidence="2 3">
    <name type="scientific">Actinomadura meridiana</name>
    <dbReference type="NCBI Taxonomy" id="559626"/>
    <lineage>
        <taxon>Bacteria</taxon>
        <taxon>Bacillati</taxon>
        <taxon>Actinomycetota</taxon>
        <taxon>Actinomycetes</taxon>
        <taxon>Streptosporangiales</taxon>
        <taxon>Thermomonosporaceae</taxon>
        <taxon>Actinomadura</taxon>
    </lineage>
</organism>
<dbReference type="EMBL" id="BAABAS010000021">
    <property type="protein sequence ID" value="GAA4239633.1"/>
    <property type="molecule type" value="Genomic_DNA"/>
</dbReference>
<sequence>MTADPWDGPACAACSGKGEIVLTRANHWISVECADCHGTGLAEAPPPEPRYRPDGYRVPKDGEAYDPDIHGPIPSSRWGRNQD</sequence>
<keyword evidence="3" id="KW-1185">Reference proteome</keyword>
<reference evidence="3" key="1">
    <citation type="journal article" date="2019" name="Int. J. Syst. Evol. Microbiol.">
        <title>The Global Catalogue of Microorganisms (GCM) 10K type strain sequencing project: providing services to taxonomists for standard genome sequencing and annotation.</title>
        <authorList>
            <consortium name="The Broad Institute Genomics Platform"/>
            <consortium name="The Broad Institute Genome Sequencing Center for Infectious Disease"/>
            <person name="Wu L."/>
            <person name="Ma J."/>
        </authorList>
    </citation>
    <scope>NUCLEOTIDE SEQUENCE [LARGE SCALE GENOMIC DNA]</scope>
    <source>
        <strain evidence="3">JCM 17440</strain>
    </source>
</reference>